<feature type="region of interest" description="Disordered" evidence="1">
    <location>
        <begin position="62"/>
        <end position="83"/>
    </location>
</feature>
<accession>A0AAW0V6R5</accession>
<keyword evidence="3" id="KW-1185">Reference proteome</keyword>
<proteinExistence type="predicted"/>
<organism evidence="2 3">
    <name type="scientific">Scylla paramamosain</name>
    <name type="common">Mud crab</name>
    <dbReference type="NCBI Taxonomy" id="85552"/>
    <lineage>
        <taxon>Eukaryota</taxon>
        <taxon>Metazoa</taxon>
        <taxon>Ecdysozoa</taxon>
        <taxon>Arthropoda</taxon>
        <taxon>Crustacea</taxon>
        <taxon>Multicrustacea</taxon>
        <taxon>Malacostraca</taxon>
        <taxon>Eumalacostraca</taxon>
        <taxon>Eucarida</taxon>
        <taxon>Decapoda</taxon>
        <taxon>Pleocyemata</taxon>
        <taxon>Brachyura</taxon>
        <taxon>Eubrachyura</taxon>
        <taxon>Portunoidea</taxon>
        <taxon>Portunidae</taxon>
        <taxon>Portuninae</taxon>
        <taxon>Scylla</taxon>
    </lineage>
</organism>
<reference evidence="2 3" key="1">
    <citation type="submission" date="2023-03" db="EMBL/GenBank/DDBJ databases">
        <title>High-quality genome of Scylla paramamosain provides insights in environmental adaptation.</title>
        <authorList>
            <person name="Zhang L."/>
        </authorList>
    </citation>
    <scope>NUCLEOTIDE SEQUENCE [LARGE SCALE GENOMIC DNA]</scope>
    <source>
        <strain evidence="2">LZ_2023a</strain>
        <tissue evidence="2">Muscle</tissue>
    </source>
</reference>
<dbReference type="Proteomes" id="UP001487740">
    <property type="component" value="Unassembled WGS sequence"/>
</dbReference>
<sequence length="276" mass="29143">MVMNLLEARRQVRLAALLGAAQLRIAVKLRAQGESALVLRLIDDAVMEFSARLNGLIDSSASSANNADQKRSESPSGPKECRWRQVGGPQHCRNLVLGVEFVLGSKSDAGRHLHCLLGLSSRGKAWLSLVVLCRSSIAAAACARAWLVVVGVVVVVEACGGGVGCGSPGPPPTTPAGVAAAPPPDLTTSHCHLFTSASLQPVLPHMPCQRPQTRASPGQVRQVKARRQVLGDVTRAIGAPGLPRVLPLLQVVRQSSVTWRLQTLVWAWRAGIVGVS</sequence>
<evidence type="ECO:0000313" key="3">
    <source>
        <dbReference type="Proteomes" id="UP001487740"/>
    </source>
</evidence>
<gene>
    <name evidence="2" type="ORF">O3P69_002057</name>
</gene>
<protein>
    <submittedName>
        <fullName evidence="2">Uncharacterized protein</fullName>
    </submittedName>
</protein>
<name>A0AAW0V6R5_SCYPA</name>
<dbReference type="EMBL" id="JARAKH010000001">
    <property type="protein sequence ID" value="KAK8407238.1"/>
    <property type="molecule type" value="Genomic_DNA"/>
</dbReference>
<dbReference type="AlphaFoldDB" id="A0AAW0V6R5"/>
<comment type="caution">
    <text evidence="2">The sequence shown here is derived from an EMBL/GenBank/DDBJ whole genome shotgun (WGS) entry which is preliminary data.</text>
</comment>
<evidence type="ECO:0000256" key="1">
    <source>
        <dbReference type="SAM" id="MobiDB-lite"/>
    </source>
</evidence>
<feature type="compositionally biased region" description="Basic and acidic residues" evidence="1">
    <location>
        <begin position="68"/>
        <end position="83"/>
    </location>
</feature>
<evidence type="ECO:0000313" key="2">
    <source>
        <dbReference type="EMBL" id="KAK8407238.1"/>
    </source>
</evidence>